<evidence type="ECO:0000256" key="3">
    <source>
        <dbReference type="ARBA" id="ARBA00023125"/>
    </source>
</evidence>
<keyword evidence="3" id="KW-0238">DNA-binding</keyword>
<dbReference type="PROSITE" id="PS50931">
    <property type="entry name" value="HTH_LYSR"/>
    <property type="match status" value="1"/>
</dbReference>
<dbReference type="InterPro" id="IPR036390">
    <property type="entry name" value="WH_DNA-bd_sf"/>
</dbReference>
<keyword evidence="4" id="KW-0804">Transcription</keyword>
<dbReference type="Pfam" id="PF00126">
    <property type="entry name" value="HTH_1"/>
    <property type="match status" value="1"/>
</dbReference>
<reference evidence="6 7" key="1">
    <citation type="submission" date="2023-03" db="EMBL/GenBank/DDBJ databases">
        <title>Bacillus Genome Sequencing.</title>
        <authorList>
            <person name="Dunlap C."/>
        </authorList>
    </citation>
    <scope>NUCLEOTIDE SEQUENCE [LARGE SCALE GENOMIC DNA]</scope>
    <source>
        <strain evidence="6 7">NRS-38</strain>
    </source>
</reference>
<dbReference type="PANTHER" id="PTHR30419:SF28">
    <property type="entry name" value="HTH-TYPE TRANSCRIPTIONAL REGULATOR BSDA"/>
    <property type="match status" value="1"/>
</dbReference>
<protein>
    <submittedName>
        <fullName evidence="6">LysR family transcriptional regulator</fullName>
    </submittedName>
</protein>
<comment type="similarity">
    <text evidence="1">Belongs to the LysR transcriptional regulatory family.</text>
</comment>
<dbReference type="EMBL" id="JARTLI010000059">
    <property type="protein sequence ID" value="MED5053731.1"/>
    <property type="molecule type" value="Genomic_DNA"/>
</dbReference>
<dbReference type="InterPro" id="IPR000847">
    <property type="entry name" value="LysR_HTH_N"/>
</dbReference>
<dbReference type="PRINTS" id="PR00039">
    <property type="entry name" value="HTHLYSR"/>
</dbReference>
<evidence type="ECO:0000313" key="6">
    <source>
        <dbReference type="EMBL" id="MED5053731.1"/>
    </source>
</evidence>
<proteinExistence type="inferred from homology"/>
<sequence length="294" mass="33547">MDIRQLRYFLAIVEEGQISRAAKKLNMAQPPLSQQLRLMEEELGVTLLERQRNKKSVELTEAGKVLYEKARHVLHVFEESMREVKETGDGVRGELSLGVALLCASYLPEKLQRFREQYPHVSFRLWGGDPFSIRKRLERRDIELAIVSLPIDDSGLSMVRLGTEPFVLVAPTSWEMLNDQTAVSITELADVPLLLVRREKGEGLYEQLMAEWERFGIRPNVVCECQDVHIVLSLVAFGMGASIMPRTAIPPFIRKELRVLEITDTALCSETALVWLKDRYLSKAAQRLIKMLAE</sequence>
<dbReference type="Gene3D" id="1.10.10.10">
    <property type="entry name" value="Winged helix-like DNA-binding domain superfamily/Winged helix DNA-binding domain"/>
    <property type="match status" value="1"/>
</dbReference>
<keyword evidence="2" id="KW-0805">Transcription regulation</keyword>
<evidence type="ECO:0000313" key="7">
    <source>
        <dbReference type="Proteomes" id="UP001339962"/>
    </source>
</evidence>
<name>A0ABD5J2D4_9BACL</name>
<dbReference type="RefSeq" id="WP_328219491.1">
    <property type="nucleotide sequence ID" value="NZ_JARTLI010000059.1"/>
</dbReference>
<evidence type="ECO:0000259" key="5">
    <source>
        <dbReference type="PROSITE" id="PS50931"/>
    </source>
</evidence>
<feature type="domain" description="HTH lysR-type" evidence="5">
    <location>
        <begin position="1"/>
        <end position="60"/>
    </location>
</feature>
<gene>
    <name evidence="6" type="ORF">P9850_18325</name>
</gene>
<dbReference type="Gene3D" id="3.40.190.290">
    <property type="match status" value="1"/>
</dbReference>
<dbReference type="CDD" id="cd05466">
    <property type="entry name" value="PBP2_LTTR_substrate"/>
    <property type="match status" value="1"/>
</dbReference>
<accession>A0ABD5J2D4</accession>
<dbReference type="InterPro" id="IPR036388">
    <property type="entry name" value="WH-like_DNA-bd_sf"/>
</dbReference>
<dbReference type="InterPro" id="IPR005119">
    <property type="entry name" value="LysR_subst-bd"/>
</dbReference>
<evidence type="ECO:0000256" key="2">
    <source>
        <dbReference type="ARBA" id="ARBA00023015"/>
    </source>
</evidence>
<evidence type="ECO:0000256" key="1">
    <source>
        <dbReference type="ARBA" id="ARBA00009437"/>
    </source>
</evidence>
<dbReference type="InterPro" id="IPR050950">
    <property type="entry name" value="HTH-type_LysR_regulators"/>
</dbReference>
<dbReference type="SUPFAM" id="SSF46785">
    <property type="entry name" value="Winged helix' DNA-binding domain"/>
    <property type="match status" value="1"/>
</dbReference>
<dbReference type="AlphaFoldDB" id="A0ABD5J2D4"/>
<evidence type="ECO:0000256" key="4">
    <source>
        <dbReference type="ARBA" id="ARBA00023163"/>
    </source>
</evidence>
<dbReference type="GO" id="GO:0003677">
    <property type="term" value="F:DNA binding"/>
    <property type="evidence" value="ECO:0007669"/>
    <property type="project" value="UniProtKB-KW"/>
</dbReference>
<dbReference type="SUPFAM" id="SSF53850">
    <property type="entry name" value="Periplasmic binding protein-like II"/>
    <property type="match status" value="1"/>
</dbReference>
<organism evidence="6 7">
    <name type="scientific">Anoxybacteroides rupiense</name>
    <dbReference type="NCBI Taxonomy" id="311460"/>
    <lineage>
        <taxon>Bacteria</taxon>
        <taxon>Bacillati</taxon>
        <taxon>Bacillota</taxon>
        <taxon>Bacilli</taxon>
        <taxon>Bacillales</taxon>
        <taxon>Anoxybacillaceae</taxon>
        <taxon>Anoxybacteroides</taxon>
    </lineage>
</organism>
<dbReference type="FunFam" id="1.10.10.10:FF:000001">
    <property type="entry name" value="LysR family transcriptional regulator"/>
    <property type="match status" value="1"/>
</dbReference>
<dbReference type="Proteomes" id="UP001339962">
    <property type="component" value="Unassembled WGS sequence"/>
</dbReference>
<dbReference type="Pfam" id="PF03466">
    <property type="entry name" value="LysR_substrate"/>
    <property type="match status" value="1"/>
</dbReference>
<comment type="caution">
    <text evidence="6">The sequence shown here is derived from an EMBL/GenBank/DDBJ whole genome shotgun (WGS) entry which is preliminary data.</text>
</comment>
<dbReference type="PANTHER" id="PTHR30419">
    <property type="entry name" value="HTH-TYPE TRANSCRIPTIONAL REGULATOR YBHD"/>
    <property type="match status" value="1"/>
</dbReference>